<evidence type="ECO:0000256" key="2">
    <source>
        <dbReference type="ARBA" id="ARBA00022741"/>
    </source>
</evidence>
<dbReference type="InterPro" id="IPR045063">
    <property type="entry name" value="Dynamin_N"/>
</dbReference>
<dbReference type="GO" id="GO:0008053">
    <property type="term" value="P:mitochondrial fusion"/>
    <property type="evidence" value="ECO:0007669"/>
    <property type="project" value="TreeGrafter"/>
</dbReference>
<keyword evidence="8" id="KW-1185">Reference proteome</keyword>
<gene>
    <name evidence="7" type="ORF">CRENPOLYSF2_3770008</name>
</gene>
<comment type="subcellular location">
    <subcellularLocation>
        <location evidence="1">Membrane</location>
    </subcellularLocation>
</comment>
<dbReference type="RefSeq" id="WP_179210261.1">
    <property type="nucleotide sequence ID" value="NZ_FUKJ01000309.1"/>
</dbReference>
<dbReference type="GO" id="GO:0003924">
    <property type="term" value="F:GTPase activity"/>
    <property type="evidence" value="ECO:0007669"/>
    <property type="project" value="InterPro"/>
</dbReference>
<keyword evidence="2" id="KW-0547">Nucleotide-binding</keyword>
<evidence type="ECO:0000313" key="8">
    <source>
        <dbReference type="Proteomes" id="UP000195442"/>
    </source>
</evidence>
<protein>
    <recommendedName>
        <fullName evidence="6">Dynamin N-terminal domain-containing protein</fullName>
    </recommendedName>
</protein>
<dbReference type="InterPro" id="IPR027417">
    <property type="entry name" value="P-loop_NTPase"/>
</dbReference>
<dbReference type="EMBL" id="FUKJ01000309">
    <property type="protein sequence ID" value="SJM94127.1"/>
    <property type="molecule type" value="Genomic_DNA"/>
</dbReference>
<evidence type="ECO:0000313" key="7">
    <source>
        <dbReference type="EMBL" id="SJM94127.1"/>
    </source>
</evidence>
<evidence type="ECO:0000256" key="5">
    <source>
        <dbReference type="ARBA" id="ARBA00023136"/>
    </source>
</evidence>
<evidence type="ECO:0000256" key="3">
    <source>
        <dbReference type="ARBA" id="ARBA00022801"/>
    </source>
</evidence>
<dbReference type="PANTHER" id="PTHR10465">
    <property type="entry name" value="TRANSMEMBRANE GTPASE FZO1"/>
    <property type="match status" value="1"/>
</dbReference>
<proteinExistence type="predicted"/>
<dbReference type="GO" id="GO:0005525">
    <property type="term" value="F:GTP binding"/>
    <property type="evidence" value="ECO:0007669"/>
    <property type="project" value="UniProtKB-KW"/>
</dbReference>
<keyword evidence="4" id="KW-0342">GTP-binding</keyword>
<evidence type="ECO:0000256" key="4">
    <source>
        <dbReference type="ARBA" id="ARBA00023134"/>
    </source>
</evidence>
<dbReference type="Pfam" id="PF00350">
    <property type="entry name" value="Dynamin_N"/>
    <property type="match status" value="1"/>
</dbReference>
<dbReference type="Proteomes" id="UP000195442">
    <property type="component" value="Unassembled WGS sequence"/>
</dbReference>
<accession>A0A1R4HD41</accession>
<evidence type="ECO:0000256" key="1">
    <source>
        <dbReference type="ARBA" id="ARBA00004370"/>
    </source>
</evidence>
<reference evidence="8" key="1">
    <citation type="submission" date="2017-02" db="EMBL/GenBank/DDBJ databases">
        <authorList>
            <person name="Daims H."/>
        </authorList>
    </citation>
    <scope>NUCLEOTIDE SEQUENCE [LARGE SCALE GENOMIC DNA]</scope>
</reference>
<dbReference type="GO" id="GO:0016020">
    <property type="term" value="C:membrane"/>
    <property type="evidence" value="ECO:0007669"/>
    <property type="project" value="UniProtKB-SubCell"/>
</dbReference>
<dbReference type="PANTHER" id="PTHR10465:SF0">
    <property type="entry name" value="SARCALUMENIN"/>
    <property type="match status" value="1"/>
</dbReference>
<feature type="domain" description="Dynamin N-terminal" evidence="6">
    <location>
        <begin position="60"/>
        <end position="219"/>
    </location>
</feature>
<dbReference type="Gene3D" id="3.40.50.300">
    <property type="entry name" value="P-loop containing nucleotide triphosphate hydrolases"/>
    <property type="match status" value="1"/>
</dbReference>
<dbReference type="SUPFAM" id="SSF52540">
    <property type="entry name" value="P-loop containing nucleoside triphosphate hydrolases"/>
    <property type="match status" value="1"/>
</dbReference>
<name>A0A1R4HD41_9GAMM</name>
<keyword evidence="3" id="KW-0378">Hydrolase</keyword>
<organism evidence="7 8">
    <name type="scientific">Crenothrix polyspora</name>
    <dbReference type="NCBI Taxonomy" id="360316"/>
    <lineage>
        <taxon>Bacteria</taxon>
        <taxon>Pseudomonadati</taxon>
        <taxon>Pseudomonadota</taxon>
        <taxon>Gammaproteobacteria</taxon>
        <taxon>Methylococcales</taxon>
        <taxon>Crenotrichaceae</taxon>
        <taxon>Crenothrix</taxon>
    </lineage>
</organism>
<keyword evidence="5" id="KW-0472">Membrane</keyword>
<dbReference type="AlphaFoldDB" id="A0A1R4HD41"/>
<evidence type="ECO:0000259" key="6">
    <source>
        <dbReference type="Pfam" id="PF00350"/>
    </source>
</evidence>
<sequence>MADHANQIEQHWTTIFQGICDASEDHPHLDINHFNTLNDKFNAALDRLHSDLQSPTLILATTGTTSSGKSTIVNLLCGADLMPRMSGEMSAGVVYIHHSSDNEKHLKVHKTEGALWDCGEWHDLSDVETRDKLTKVMDKFNESKGIKQPATPHIELTYPLACFNNPDLLALSSLPKSTQFKLMDLPGLRNHQDNTNAEVIENCKDALCLVAYDMKQTDEGLRIALIQEILQQIKHMGGSPARMLFILNRIDTFNADHEVERRRDEHISKVKQEIHDILHKELPEHRDTLDNLTYSRLSSLPALHAQRIKKNSDRINAIEELENHSKTLITKEIIDDLPRRISQWEDHDFKRIYDAVWKNSYGAEFFASLNHHI</sequence>
<dbReference type="InterPro" id="IPR027094">
    <property type="entry name" value="Mitofusin_fam"/>
</dbReference>